<keyword evidence="2" id="KW-1185">Reference proteome</keyword>
<reference evidence="1 2" key="1">
    <citation type="submission" date="2019-07" db="EMBL/GenBank/DDBJ databases">
        <title>Hymenobacter sp. straun FUR1 Genome sequencing and assembly.</title>
        <authorList>
            <person name="Chhetri G."/>
        </authorList>
    </citation>
    <scope>NUCLEOTIDE SEQUENCE [LARGE SCALE GENOMIC DNA]</scope>
    <source>
        <strain evidence="1 2">Fur1</strain>
    </source>
</reference>
<protein>
    <submittedName>
        <fullName evidence="1">Uncharacterized protein</fullName>
    </submittedName>
</protein>
<evidence type="ECO:0000313" key="1">
    <source>
        <dbReference type="EMBL" id="TVT43124.1"/>
    </source>
</evidence>
<organism evidence="1 2">
    <name type="scientific">Hymenobacter setariae</name>
    <dbReference type="NCBI Taxonomy" id="2594794"/>
    <lineage>
        <taxon>Bacteria</taxon>
        <taxon>Pseudomonadati</taxon>
        <taxon>Bacteroidota</taxon>
        <taxon>Cytophagia</taxon>
        <taxon>Cytophagales</taxon>
        <taxon>Hymenobacteraceae</taxon>
        <taxon>Hymenobacter</taxon>
    </lineage>
</organism>
<sequence>MGVKVLRIYQLDGIVNARLELVGGFFEVEVPAGPVAGGFQNKRLSFEQLADLLGGGGGQLTADQVAALQVPGANANNQFVLNNDYRLDPNLLHLLPVGSRCYMYGPDDGSNQYGKDGTGIGHVDNVYGFGMSGGTFGDNHYNNTYDSGLTDSAFGDSHNGNTYGAGLQQGTFGKSHRNNHYANDTVRCTFRDNHTGNTYGNGLSDSTFGSNNRYNIVGDNCSDIITGTGVNECQIGPNCSGIQLGINCKNVKVFDTRNGSNVTDPTGVSRLVIPAGTQNAVYRRGVLETANSGTPGTPGTGVVAVDVSGDKRKQVAADIAASVAGGGQARIQEPDTSFTEKHFTDNRNPSAPYFFWALQEDNPDTSTTELWWNRFRIQ</sequence>
<dbReference type="AlphaFoldDB" id="A0A558C329"/>
<comment type="caution">
    <text evidence="1">The sequence shown here is derived from an EMBL/GenBank/DDBJ whole genome shotgun (WGS) entry which is preliminary data.</text>
</comment>
<evidence type="ECO:0000313" key="2">
    <source>
        <dbReference type="Proteomes" id="UP000317624"/>
    </source>
</evidence>
<gene>
    <name evidence="1" type="ORF">FNT36_03255</name>
</gene>
<name>A0A558C329_9BACT</name>
<accession>A0A558C329</accession>
<dbReference type="Proteomes" id="UP000317624">
    <property type="component" value="Unassembled WGS sequence"/>
</dbReference>
<dbReference type="RefSeq" id="WP_144844311.1">
    <property type="nucleotide sequence ID" value="NZ_VMRJ01000001.1"/>
</dbReference>
<proteinExistence type="predicted"/>
<dbReference type="EMBL" id="VMRJ01000001">
    <property type="protein sequence ID" value="TVT43124.1"/>
    <property type="molecule type" value="Genomic_DNA"/>
</dbReference>